<dbReference type="PROSITE" id="PS50995">
    <property type="entry name" value="HTH_MARR_2"/>
    <property type="match status" value="1"/>
</dbReference>
<dbReference type="EMBL" id="QYRT01000007">
    <property type="protein sequence ID" value="TIH38992.1"/>
    <property type="molecule type" value="Genomic_DNA"/>
</dbReference>
<dbReference type="InterPro" id="IPR036390">
    <property type="entry name" value="WH_DNA-bd_sf"/>
</dbReference>
<keyword evidence="3" id="KW-0804">Transcription</keyword>
<dbReference type="GO" id="GO:0003700">
    <property type="term" value="F:DNA-binding transcription factor activity"/>
    <property type="evidence" value="ECO:0007669"/>
    <property type="project" value="InterPro"/>
</dbReference>
<dbReference type="InterPro" id="IPR036388">
    <property type="entry name" value="WH-like_DNA-bd_sf"/>
</dbReference>
<comment type="caution">
    <text evidence="5">The sequence shown here is derived from an EMBL/GenBank/DDBJ whole genome shotgun (WGS) entry which is preliminary data.</text>
</comment>
<gene>
    <name evidence="5" type="ORF">D4765_05350</name>
</gene>
<dbReference type="OrthoDB" id="9155413at2"/>
<keyword evidence="2" id="KW-0238">DNA-binding</keyword>
<keyword evidence="6" id="KW-1185">Reference proteome</keyword>
<evidence type="ECO:0000313" key="6">
    <source>
        <dbReference type="Proteomes" id="UP000306192"/>
    </source>
</evidence>
<sequence>MAEDGMEPAETVEPVNVGESIESTLALIQRWSTRADNRRTLHDAEGAALSSTDAWLLERLVGSKPTRMSRLAEWLSVDKSTMTTEIRRLEAAGLVVREPDPADRRAVLVTATAAGRVAIERHRRIAQEVYNTLVGKWNEEDRADFSRLLQRFSDELSWVTDAVWRHNESL</sequence>
<organism evidence="5 6">
    <name type="scientific">Subtercola vilae</name>
    <dbReference type="NCBI Taxonomy" id="2056433"/>
    <lineage>
        <taxon>Bacteria</taxon>
        <taxon>Bacillati</taxon>
        <taxon>Actinomycetota</taxon>
        <taxon>Actinomycetes</taxon>
        <taxon>Micrococcales</taxon>
        <taxon>Microbacteriaceae</taxon>
        <taxon>Subtercola</taxon>
    </lineage>
</organism>
<proteinExistence type="predicted"/>
<dbReference type="PANTHER" id="PTHR42756">
    <property type="entry name" value="TRANSCRIPTIONAL REGULATOR, MARR"/>
    <property type="match status" value="1"/>
</dbReference>
<dbReference type="Gene3D" id="1.10.10.10">
    <property type="entry name" value="Winged helix-like DNA-binding domain superfamily/Winged helix DNA-binding domain"/>
    <property type="match status" value="1"/>
</dbReference>
<dbReference type="Proteomes" id="UP000306192">
    <property type="component" value="Unassembled WGS sequence"/>
</dbReference>
<keyword evidence="1" id="KW-0805">Transcription regulation</keyword>
<evidence type="ECO:0000313" key="5">
    <source>
        <dbReference type="EMBL" id="TIH38992.1"/>
    </source>
</evidence>
<dbReference type="RefSeq" id="WP_136641220.1">
    <property type="nucleotide sequence ID" value="NZ_QYRT01000007.1"/>
</dbReference>
<evidence type="ECO:0000256" key="3">
    <source>
        <dbReference type="ARBA" id="ARBA00023163"/>
    </source>
</evidence>
<name>A0A4T2C5Z6_9MICO</name>
<dbReference type="AlphaFoldDB" id="A0A4T2C5Z6"/>
<evidence type="ECO:0000259" key="4">
    <source>
        <dbReference type="PROSITE" id="PS50995"/>
    </source>
</evidence>
<dbReference type="Pfam" id="PF01047">
    <property type="entry name" value="MarR"/>
    <property type="match status" value="1"/>
</dbReference>
<reference evidence="5 6" key="1">
    <citation type="journal article" date="2019" name="Microorganisms">
        <title>Systematic Affiliation and Genome Analysis of Subtercola vilae DB165(T) with Particular Emphasis on Cold Adaptation of an Isolate from a High-Altitude Cold Volcano Lake.</title>
        <authorList>
            <person name="Villalobos A.S."/>
            <person name="Wiese J."/>
            <person name="Imhoff J.F."/>
            <person name="Dorador C."/>
            <person name="Keller A."/>
            <person name="Hentschel U."/>
        </authorList>
    </citation>
    <scope>NUCLEOTIDE SEQUENCE [LARGE SCALE GENOMIC DNA]</scope>
    <source>
        <strain evidence="5 6">DB165</strain>
    </source>
</reference>
<dbReference type="PRINTS" id="PR00598">
    <property type="entry name" value="HTHMARR"/>
</dbReference>
<evidence type="ECO:0000256" key="2">
    <source>
        <dbReference type="ARBA" id="ARBA00023125"/>
    </source>
</evidence>
<feature type="domain" description="HTH marR-type" evidence="4">
    <location>
        <begin position="18"/>
        <end position="154"/>
    </location>
</feature>
<dbReference type="SMART" id="SM00347">
    <property type="entry name" value="HTH_MARR"/>
    <property type="match status" value="1"/>
</dbReference>
<protein>
    <submittedName>
        <fullName evidence="5">MarR family transcriptional regulator</fullName>
    </submittedName>
</protein>
<dbReference type="GO" id="GO:0003677">
    <property type="term" value="F:DNA binding"/>
    <property type="evidence" value="ECO:0007669"/>
    <property type="project" value="UniProtKB-KW"/>
</dbReference>
<evidence type="ECO:0000256" key="1">
    <source>
        <dbReference type="ARBA" id="ARBA00023015"/>
    </source>
</evidence>
<dbReference type="PANTHER" id="PTHR42756:SF1">
    <property type="entry name" value="TRANSCRIPTIONAL REPRESSOR OF EMRAB OPERON"/>
    <property type="match status" value="1"/>
</dbReference>
<dbReference type="SUPFAM" id="SSF46785">
    <property type="entry name" value="Winged helix' DNA-binding domain"/>
    <property type="match status" value="1"/>
</dbReference>
<accession>A0A4T2C5Z6</accession>
<dbReference type="InterPro" id="IPR000835">
    <property type="entry name" value="HTH_MarR-typ"/>
</dbReference>